<evidence type="ECO:0000256" key="4">
    <source>
        <dbReference type="ARBA" id="ARBA00022574"/>
    </source>
</evidence>
<dbReference type="SUPFAM" id="SSF50978">
    <property type="entry name" value="WD40 repeat-like"/>
    <property type="match status" value="1"/>
</dbReference>
<name>Q4RK36_TETNG</name>
<keyword evidence="5" id="KW-0677">Repeat</keyword>
<keyword evidence="6" id="KW-0804">Transcription</keyword>
<keyword evidence="3" id="KW-0698">rRNA processing</keyword>
<dbReference type="InterPro" id="IPR001680">
    <property type="entry name" value="WD40_rpt"/>
</dbReference>
<dbReference type="PROSITE" id="PS50082">
    <property type="entry name" value="WD_REPEATS_2"/>
    <property type="match status" value="1"/>
</dbReference>
<comment type="caution">
    <text evidence="10">The sequence shown here is derived from an EMBL/GenBank/DDBJ whole genome shotgun (WGS) entry which is preliminary data.</text>
</comment>
<dbReference type="AlphaFoldDB" id="Q4RK36"/>
<dbReference type="PROSITE" id="PS00028">
    <property type="entry name" value="ZINC_FINGER_C2H2_1"/>
    <property type="match status" value="1"/>
</dbReference>
<dbReference type="GO" id="GO:0003723">
    <property type="term" value="F:RNA binding"/>
    <property type="evidence" value="ECO:0007669"/>
    <property type="project" value="InterPro"/>
</dbReference>
<dbReference type="KEGG" id="tng:GSTEN00033154G001"/>
<keyword evidence="7" id="KW-0539">Nucleus</keyword>
<evidence type="ECO:0000256" key="7">
    <source>
        <dbReference type="ARBA" id="ARBA00023242"/>
    </source>
</evidence>
<evidence type="ECO:0000256" key="2">
    <source>
        <dbReference type="ARBA" id="ARBA00022517"/>
    </source>
</evidence>
<proteinExistence type="predicted"/>
<dbReference type="InterPro" id="IPR013087">
    <property type="entry name" value="Znf_C2H2_type"/>
</dbReference>
<dbReference type="InterPro" id="IPR053826">
    <property type="entry name" value="WDR75"/>
</dbReference>
<dbReference type="EMBL" id="CAAE01015032">
    <property type="protein sequence ID" value="CAG11246.1"/>
    <property type="molecule type" value="Genomic_DNA"/>
</dbReference>
<dbReference type="GO" id="GO:0006364">
    <property type="term" value="P:rRNA processing"/>
    <property type="evidence" value="ECO:0007669"/>
    <property type="project" value="UniProtKB-KW"/>
</dbReference>
<dbReference type="OrthoDB" id="4096at2759"/>
<sequence>MGEHAGIRVVRRSGSKLNFRPPVITNDSKFLLCASGECVRVFSTSTEECIHSLRGHTDQVTGVLINPFNHLQAYSSSTDGTVKLWDFMDDILIKVSDSFWPCMATYTKHAVFSLIFSFFPRPMSSNTRFIPCTHLHTTKESSSSFLLCKETRHLVGFTPF</sequence>
<feature type="repeat" description="WD" evidence="8">
    <location>
        <begin position="53"/>
        <end position="95"/>
    </location>
</feature>
<evidence type="ECO:0000256" key="6">
    <source>
        <dbReference type="ARBA" id="ARBA00023163"/>
    </source>
</evidence>
<dbReference type="SMART" id="SM00320">
    <property type="entry name" value="WD40"/>
    <property type="match status" value="1"/>
</dbReference>
<keyword evidence="4 8" id="KW-0853">WD repeat</keyword>
<dbReference type="GO" id="GO:2000234">
    <property type="term" value="P:positive regulation of rRNA processing"/>
    <property type="evidence" value="ECO:0007669"/>
    <property type="project" value="TreeGrafter"/>
</dbReference>
<dbReference type="Gene3D" id="2.130.10.10">
    <property type="entry name" value="YVTN repeat-like/Quinoprotein amine dehydrogenase"/>
    <property type="match status" value="1"/>
</dbReference>
<dbReference type="PANTHER" id="PTHR44215:SF1">
    <property type="entry name" value="WD REPEAT-CONTAINING PROTEIN 75"/>
    <property type="match status" value="1"/>
</dbReference>
<organism evidence="10">
    <name type="scientific">Tetraodon nigroviridis</name>
    <name type="common">Spotted green pufferfish</name>
    <name type="synonym">Chelonodon nigroviridis</name>
    <dbReference type="NCBI Taxonomy" id="99883"/>
    <lineage>
        <taxon>Eukaryota</taxon>
        <taxon>Metazoa</taxon>
        <taxon>Chordata</taxon>
        <taxon>Craniata</taxon>
        <taxon>Vertebrata</taxon>
        <taxon>Euteleostomi</taxon>
        <taxon>Actinopterygii</taxon>
        <taxon>Neopterygii</taxon>
        <taxon>Teleostei</taxon>
        <taxon>Neoteleostei</taxon>
        <taxon>Acanthomorphata</taxon>
        <taxon>Eupercaria</taxon>
        <taxon>Tetraodontiformes</taxon>
        <taxon>Tetradontoidea</taxon>
        <taxon>Tetraodontidae</taxon>
        <taxon>Tetraodon</taxon>
    </lineage>
</organism>
<reference evidence="10" key="2">
    <citation type="submission" date="2004-02" db="EMBL/GenBank/DDBJ databases">
        <authorList>
            <consortium name="Genoscope"/>
            <consortium name="Whitehead Institute Centre for Genome Research"/>
        </authorList>
    </citation>
    <scope>NUCLEOTIDE SEQUENCE</scope>
</reference>
<evidence type="ECO:0000256" key="5">
    <source>
        <dbReference type="ARBA" id="ARBA00022737"/>
    </source>
</evidence>
<dbReference type="GO" id="GO:0045943">
    <property type="term" value="P:positive regulation of transcription by RNA polymerase I"/>
    <property type="evidence" value="ECO:0007669"/>
    <property type="project" value="InterPro"/>
</dbReference>
<evidence type="ECO:0000256" key="3">
    <source>
        <dbReference type="ARBA" id="ARBA00022552"/>
    </source>
</evidence>
<dbReference type="InterPro" id="IPR015943">
    <property type="entry name" value="WD40/YVTN_repeat-like_dom_sf"/>
</dbReference>
<evidence type="ECO:0000313" key="10">
    <source>
        <dbReference type="EMBL" id="CAG11246.1"/>
    </source>
</evidence>
<keyword evidence="2" id="KW-0690">Ribosome biogenesis</keyword>
<feature type="domain" description="C2H2-type" evidence="9">
    <location>
        <begin position="33"/>
        <end position="56"/>
    </location>
</feature>
<gene>
    <name evidence="10" type="ORF">GSTENG00033154001</name>
</gene>
<evidence type="ECO:0000256" key="1">
    <source>
        <dbReference type="ARBA" id="ARBA00004604"/>
    </source>
</evidence>
<evidence type="ECO:0000256" key="8">
    <source>
        <dbReference type="PROSITE-ProRule" id="PRU00221"/>
    </source>
</evidence>
<reference evidence="10" key="1">
    <citation type="journal article" date="2004" name="Nature">
        <title>Genome duplication in the teleost fish Tetraodon nigroviridis reveals the early vertebrate proto-karyotype.</title>
        <authorList>
            <person name="Jaillon O."/>
            <person name="Aury J.-M."/>
            <person name="Brunet F."/>
            <person name="Petit J.-L."/>
            <person name="Stange-Thomann N."/>
            <person name="Mauceli E."/>
            <person name="Bouneau L."/>
            <person name="Fischer C."/>
            <person name="Ozouf-Costaz C."/>
            <person name="Bernot A."/>
            <person name="Nicaud S."/>
            <person name="Jaffe D."/>
            <person name="Fisher S."/>
            <person name="Lutfalla G."/>
            <person name="Dossat C."/>
            <person name="Segurens B."/>
            <person name="Dasilva C."/>
            <person name="Salanoubat M."/>
            <person name="Levy M."/>
            <person name="Boudet N."/>
            <person name="Castellano S."/>
            <person name="Anthouard V."/>
            <person name="Jubin C."/>
            <person name="Castelli V."/>
            <person name="Katinka M."/>
            <person name="Vacherie B."/>
            <person name="Biemont C."/>
            <person name="Skalli Z."/>
            <person name="Cattolico L."/>
            <person name="Poulain J."/>
            <person name="De Berardinis V."/>
            <person name="Cruaud C."/>
            <person name="Duprat S."/>
            <person name="Brottier P."/>
            <person name="Coutanceau J.-P."/>
            <person name="Gouzy J."/>
            <person name="Parra G."/>
            <person name="Lardier G."/>
            <person name="Chapple C."/>
            <person name="McKernan K.J."/>
            <person name="McEwan P."/>
            <person name="Bosak S."/>
            <person name="Kellis M."/>
            <person name="Volff J.-N."/>
            <person name="Guigo R."/>
            <person name="Zody M.C."/>
            <person name="Mesirov J."/>
            <person name="Lindblad-Toh K."/>
            <person name="Birren B."/>
            <person name="Nusbaum C."/>
            <person name="Kahn D."/>
            <person name="Robinson-Rechavi M."/>
            <person name="Laudet V."/>
            <person name="Schachter V."/>
            <person name="Quetier F."/>
            <person name="Saurin W."/>
            <person name="Scarpelli C."/>
            <person name="Wincker P."/>
            <person name="Lander E.S."/>
            <person name="Weissenbach J."/>
            <person name="Roest Crollius H."/>
        </authorList>
    </citation>
    <scope>NUCLEOTIDE SEQUENCE [LARGE SCALE GENOMIC DNA]</scope>
</reference>
<dbReference type="PANTHER" id="PTHR44215">
    <property type="entry name" value="WD REPEAT-CONTAINING PROTEIN 75"/>
    <property type="match status" value="1"/>
</dbReference>
<evidence type="ECO:0000259" key="9">
    <source>
        <dbReference type="PROSITE" id="PS00028"/>
    </source>
</evidence>
<protein>
    <submittedName>
        <fullName evidence="10">(spotted green pufferfish) hypothetical protein</fullName>
    </submittedName>
</protein>
<dbReference type="Pfam" id="PF23869">
    <property type="entry name" value="Beta-prop_WDR75_1st"/>
    <property type="match status" value="1"/>
</dbReference>
<comment type="subcellular location">
    <subcellularLocation>
        <location evidence="1">Nucleus</location>
        <location evidence="1">Nucleolus</location>
    </subcellularLocation>
</comment>
<dbReference type="InterPro" id="IPR036322">
    <property type="entry name" value="WD40_repeat_dom_sf"/>
</dbReference>
<dbReference type="PROSITE" id="PS50294">
    <property type="entry name" value="WD_REPEATS_REGION"/>
    <property type="match status" value="1"/>
</dbReference>
<dbReference type="GO" id="GO:0032040">
    <property type="term" value="C:small-subunit processome"/>
    <property type="evidence" value="ECO:0007669"/>
    <property type="project" value="InterPro"/>
</dbReference>
<accession>Q4RK36</accession>